<keyword evidence="6" id="KW-1185">Reference proteome</keyword>
<evidence type="ECO:0000256" key="1">
    <source>
        <dbReference type="ARBA" id="ARBA00009387"/>
    </source>
</evidence>
<dbReference type="Pfam" id="PF01464">
    <property type="entry name" value="SLT"/>
    <property type="match status" value="1"/>
</dbReference>
<feature type="compositionally biased region" description="Basic and acidic residues" evidence="2">
    <location>
        <begin position="227"/>
        <end position="238"/>
    </location>
</feature>
<protein>
    <submittedName>
        <fullName evidence="5">Transglycosylase SLT domain protein</fullName>
    </submittedName>
</protein>
<proteinExistence type="inferred from homology"/>
<dbReference type="KEGG" id="ebla:JGUZn3_02970"/>
<evidence type="ECO:0000313" key="6">
    <source>
        <dbReference type="Proteomes" id="UP000516349"/>
    </source>
</evidence>
<dbReference type="Gene3D" id="1.10.530.10">
    <property type="match status" value="1"/>
</dbReference>
<gene>
    <name evidence="4" type="ORF">JGUZn3_02970</name>
    <name evidence="5" type="ORF">JGUZn3_12440</name>
</gene>
<dbReference type="CDD" id="cd16892">
    <property type="entry name" value="LT_VirB1-like"/>
    <property type="match status" value="1"/>
</dbReference>
<organism evidence="5 6">
    <name type="scientific">Entomobacter blattae</name>
    <dbReference type="NCBI Taxonomy" id="2762277"/>
    <lineage>
        <taxon>Bacteria</taxon>
        <taxon>Pseudomonadati</taxon>
        <taxon>Pseudomonadota</taxon>
        <taxon>Alphaproteobacteria</taxon>
        <taxon>Acetobacterales</taxon>
        <taxon>Acetobacteraceae</taxon>
        <taxon>Entomobacter</taxon>
    </lineage>
</organism>
<feature type="compositionally biased region" description="Basic and acidic residues" evidence="2">
    <location>
        <begin position="207"/>
        <end position="220"/>
    </location>
</feature>
<dbReference type="KEGG" id="ebla:JGUZn3_12440"/>
<dbReference type="RefSeq" id="WP_203412739.1">
    <property type="nucleotide sequence ID" value="NZ_CP060244.1"/>
</dbReference>
<dbReference type="EMBL" id="CP060244">
    <property type="protein sequence ID" value="QNT78470.1"/>
    <property type="molecule type" value="Genomic_DNA"/>
</dbReference>
<evidence type="ECO:0000259" key="3">
    <source>
        <dbReference type="Pfam" id="PF01464"/>
    </source>
</evidence>
<dbReference type="Proteomes" id="UP000516349">
    <property type="component" value="Chromosome"/>
</dbReference>
<dbReference type="EMBL" id="CP060244">
    <property type="protein sequence ID" value="QNT77554.1"/>
    <property type="molecule type" value="Genomic_DNA"/>
</dbReference>
<dbReference type="InterPro" id="IPR023346">
    <property type="entry name" value="Lysozyme-like_dom_sf"/>
</dbReference>
<feature type="region of interest" description="Disordered" evidence="2">
    <location>
        <begin position="207"/>
        <end position="277"/>
    </location>
</feature>
<reference evidence="5 6" key="1">
    <citation type="submission" date="2020-08" db="EMBL/GenBank/DDBJ databases">
        <title>Complete genome sequence of Entomobacter blattae G55GP.</title>
        <authorList>
            <person name="Poehlein A."/>
            <person name="Guzman J."/>
            <person name="Daniel R."/>
            <person name="Vilcinskas A."/>
        </authorList>
    </citation>
    <scope>NUCLEOTIDE SEQUENCE [LARGE SCALE GENOMIC DNA]</scope>
    <source>
        <strain evidence="5 6">G55GP</strain>
    </source>
</reference>
<evidence type="ECO:0000313" key="5">
    <source>
        <dbReference type="EMBL" id="QNT78470.1"/>
    </source>
</evidence>
<comment type="similarity">
    <text evidence="1">Belongs to the virb1 family.</text>
</comment>
<dbReference type="SUPFAM" id="SSF53955">
    <property type="entry name" value="Lysozyme-like"/>
    <property type="match status" value="1"/>
</dbReference>
<evidence type="ECO:0000313" key="4">
    <source>
        <dbReference type="EMBL" id="QNT77554.1"/>
    </source>
</evidence>
<accession>A0A7H1NRR0</accession>
<name>A0A7H1NRR0_9PROT</name>
<dbReference type="InterPro" id="IPR008258">
    <property type="entry name" value="Transglycosylase_SLT_dom_1"/>
</dbReference>
<dbReference type="AlphaFoldDB" id="A0A7H1NRR0"/>
<sequence>MTKIPINGMRLPTLTLSMLAIIGLLFPASGSKAHSREIISLNVLQKARNCSVGVHPLTTAYLIKAESGDNQYAVHVNGRYKLPRQPQNMQEAQSTFDWLSTHRLNFDAGYMQVNSANFRSLGLDRTSVFKSCENIRGGTKILAQCYNRAVSETGSVGQKALRKALSCYNTGNTSKGFTNGYVGKLVQLAAANVSSSTLMVPALLASPRHDTDGVPERDGDTVSVTTDHQDRSAQKGGHDVFASSDDNDAFTSKVVTPPASVKQIASPSAKEEGKDHD</sequence>
<evidence type="ECO:0000256" key="2">
    <source>
        <dbReference type="SAM" id="MobiDB-lite"/>
    </source>
</evidence>
<feature type="domain" description="Transglycosylase SLT" evidence="3">
    <location>
        <begin position="50"/>
        <end position="183"/>
    </location>
</feature>